<dbReference type="PATRIC" id="fig|1056511.3.peg.3764"/>
<feature type="domain" description="MaoC-like" evidence="2">
    <location>
        <begin position="109"/>
        <end position="221"/>
    </location>
</feature>
<name>L8J9S1_9GAMM</name>
<proteinExistence type="predicted"/>
<organism evidence="3 4">
    <name type="scientific">Photobacterium marinum</name>
    <dbReference type="NCBI Taxonomy" id="1056511"/>
    <lineage>
        <taxon>Bacteria</taxon>
        <taxon>Pseudomonadati</taxon>
        <taxon>Pseudomonadota</taxon>
        <taxon>Gammaproteobacteria</taxon>
        <taxon>Vibrionales</taxon>
        <taxon>Vibrionaceae</taxon>
        <taxon>Photobacterium</taxon>
    </lineage>
</organism>
<dbReference type="CDD" id="cd03450">
    <property type="entry name" value="NodN"/>
    <property type="match status" value="1"/>
</dbReference>
<dbReference type="Gene3D" id="3.10.129.10">
    <property type="entry name" value="Hotdog Thioesterase"/>
    <property type="match status" value="1"/>
</dbReference>
<dbReference type="EMBL" id="AMZO01000030">
    <property type="protein sequence ID" value="ELR64259.1"/>
    <property type="molecule type" value="Genomic_DNA"/>
</dbReference>
<dbReference type="InterPro" id="IPR039375">
    <property type="entry name" value="NodN-like"/>
</dbReference>
<evidence type="ECO:0000313" key="4">
    <source>
        <dbReference type="Proteomes" id="UP000011134"/>
    </source>
</evidence>
<sequence length="251" mass="28197">MKVVDFLKQKRDVLSQHPFELKDFLSPSLRDYWLELVEKANNSHLGSLINQNSTASNDDAVDAPVEVKTEVKSATKPTSEDVVAETEPKKPKIEMHPEAEKLMNELNETLGEVIHVGKWLTVDQERINAFADVTEDHQWIHTDPERAAAESPFKTTIAHGFLTLSLLSVLTDSVDPENQKFPTAKMTVNVGLNKVRFPYPVKSDNRVRASTKIQSVTAIKRGLEIVQELTIEIEGVRRPGCVAESVIRLMF</sequence>
<dbReference type="Proteomes" id="UP000011134">
    <property type="component" value="Unassembled WGS sequence"/>
</dbReference>
<evidence type="ECO:0000313" key="3">
    <source>
        <dbReference type="EMBL" id="ELR64259.1"/>
    </source>
</evidence>
<comment type="caution">
    <text evidence="3">The sequence shown here is derived from an EMBL/GenBank/DDBJ whole genome shotgun (WGS) entry which is preliminary data.</text>
</comment>
<evidence type="ECO:0000256" key="1">
    <source>
        <dbReference type="SAM" id="MobiDB-lite"/>
    </source>
</evidence>
<accession>L8J9S1</accession>
<protein>
    <submittedName>
        <fullName evidence="3">Acyl dehydratase</fullName>
    </submittedName>
</protein>
<keyword evidence="4" id="KW-1185">Reference proteome</keyword>
<dbReference type="OrthoDB" id="9801735at2"/>
<reference evidence="3 4" key="1">
    <citation type="submission" date="2012-12" db="EMBL/GenBank/DDBJ databases">
        <title>Genome Assembly of Photobacterium sp. AK15.</title>
        <authorList>
            <person name="Khatri I."/>
            <person name="Vaidya B."/>
            <person name="Srinivas T.N.R."/>
            <person name="Subramanian S."/>
            <person name="Pinnaka A."/>
        </authorList>
    </citation>
    <scope>NUCLEOTIDE SEQUENCE [LARGE SCALE GENOMIC DNA]</scope>
    <source>
        <strain evidence="3 4">AK15</strain>
    </source>
</reference>
<evidence type="ECO:0000259" key="2">
    <source>
        <dbReference type="Pfam" id="PF01575"/>
    </source>
</evidence>
<feature type="region of interest" description="Disordered" evidence="1">
    <location>
        <begin position="70"/>
        <end position="89"/>
    </location>
</feature>
<dbReference type="PANTHER" id="PTHR42993">
    <property type="entry name" value="MAOC-LIKE DEHYDRATASE DOMAIN-CONTAINING PROTEIN"/>
    <property type="match status" value="1"/>
</dbReference>
<dbReference type="SUPFAM" id="SSF54637">
    <property type="entry name" value="Thioesterase/thiol ester dehydrase-isomerase"/>
    <property type="match status" value="1"/>
</dbReference>
<dbReference type="InterPro" id="IPR002539">
    <property type="entry name" value="MaoC-like_dom"/>
</dbReference>
<gene>
    <name evidence="3" type="ORF">C942_02841</name>
</gene>
<dbReference type="PANTHER" id="PTHR42993:SF1">
    <property type="entry name" value="MAOC-LIKE DEHYDRATASE DOMAIN-CONTAINING PROTEIN"/>
    <property type="match status" value="1"/>
</dbReference>
<dbReference type="InterPro" id="IPR029069">
    <property type="entry name" value="HotDog_dom_sf"/>
</dbReference>
<dbReference type="RefSeq" id="WP_007468535.1">
    <property type="nucleotide sequence ID" value="NZ_AMZO01000030.1"/>
</dbReference>
<dbReference type="AlphaFoldDB" id="L8J9S1"/>
<dbReference type="Pfam" id="PF01575">
    <property type="entry name" value="MaoC_dehydratas"/>
    <property type="match status" value="1"/>
</dbReference>